<sequence length="57" mass="6723">MRFIVFNPTKQAIVFQVWILSQIWTREATIFFLFAHSIFPTENAVVVCSRCVDQFIL</sequence>
<dbReference type="EMBL" id="GBXM01016101">
    <property type="protein sequence ID" value="JAH92476.1"/>
    <property type="molecule type" value="Transcribed_RNA"/>
</dbReference>
<reference evidence="1" key="2">
    <citation type="journal article" date="2015" name="Fish Shellfish Immunol.">
        <title>Early steps in the European eel (Anguilla anguilla)-Vibrio vulnificus interaction in the gills: Role of the RtxA13 toxin.</title>
        <authorList>
            <person name="Callol A."/>
            <person name="Pajuelo D."/>
            <person name="Ebbesson L."/>
            <person name="Teles M."/>
            <person name="MacKenzie S."/>
            <person name="Amaro C."/>
        </authorList>
    </citation>
    <scope>NUCLEOTIDE SEQUENCE</scope>
</reference>
<protein>
    <submittedName>
        <fullName evidence="1">Uncharacterized protein</fullName>
    </submittedName>
</protein>
<name>A0A0E9WQB9_ANGAN</name>
<accession>A0A0E9WQB9</accession>
<dbReference type="AlphaFoldDB" id="A0A0E9WQB9"/>
<evidence type="ECO:0000313" key="1">
    <source>
        <dbReference type="EMBL" id="JAH92476.1"/>
    </source>
</evidence>
<organism evidence="1">
    <name type="scientific">Anguilla anguilla</name>
    <name type="common">European freshwater eel</name>
    <name type="synonym">Muraena anguilla</name>
    <dbReference type="NCBI Taxonomy" id="7936"/>
    <lineage>
        <taxon>Eukaryota</taxon>
        <taxon>Metazoa</taxon>
        <taxon>Chordata</taxon>
        <taxon>Craniata</taxon>
        <taxon>Vertebrata</taxon>
        <taxon>Euteleostomi</taxon>
        <taxon>Actinopterygii</taxon>
        <taxon>Neopterygii</taxon>
        <taxon>Teleostei</taxon>
        <taxon>Anguilliformes</taxon>
        <taxon>Anguillidae</taxon>
        <taxon>Anguilla</taxon>
    </lineage>
</organism>
<reference evidence="1" key="1">
    <citation type="submission" date="2014-11" db="EMBL/GenBank/DDBJ databases">
        <authorList>
            <person name="Amaro Gonzalez C."/>
        </authorList>
    </citation>
    <scope>NUCLEOTIDE SEQUENCE</scope>
</reference>
<proteinExistence type="predicted"/>